<evidence type="ECO:0000313" key="6">
    <source>
        <dbReference type="Proteomes" id="UP000198873"/>
    </source>
</evidence>
<dbReference type="EMBL" id="FPAB01000005">
    <property type="protein sequence ID" value="SFS99837.1"/>
    <property type="molecule type" value="Genomic_DNA"/>
</dbReference>
<dbReference type="Proteomes" id="UP000198873">
    <property type="component" value="Unassembled WGS sequence"/>
</dbReference>
<name>A0A1I6UEU6_9ACTN</name>
<dbReference type="Pfam" id="PF12833">
    <property type="entry name" value="HTH_18"/>
    <property type="match status" value="1"/>
</dbReference>
<dbReference type="STRING" id="1176198.SAMN05444716_105508"/>
<keyword evidence="3" id="KW-0804">Transcription</keyword>
<feature type="domain" description="HTH araC/xylS-type" evidence="4">
    <location>
        <begin position="234"/>
        <end position="332"/>
    </location>
</feature>
<dbReference type="Pfam" id="PF12852">
    <property type="entry name" value="Cupin_6"/>
    <property type="match status" value="1"/>
</dbReference>
<dbReference type="SUPFAM" id="SSF46689">
    <property type="entry name" value="Homeodomain-like"/>
    <property type="match status" value="2"/>
</dbReference>
<dbReference type="Gene3D" id="2.60.120.10">
    <property type="entry name" value="Jelly Rolls"/>
    <property type="match status" value="1"/>
</dbReference>
<proteinExistence type="predicted"/>
<evidence type="ECO:0000256" key="2">
    <source>
        <dbReference type="ARBA" id="ARBA00023125"/>
    </source>
</evidence>
<dbReference type="PANTHER" id="PTHR46796:SF13">
    <property type="entry name" value="HTH-TYPE TRANSCRIPTIONAL ACTIVATOR RHAS"/>
    <property type="match status" value="1"/>
</dbReference>
<gene>
    <name evidence="5" type="ORF">SAMN05444716_105508</name>
</gene>
<evidence type="ECO:0000259" key="4">
    <source>
        <dbReference type="PROSITE" id="PS01124"/>
    </source>
</evidence>
<keyword evidence="2 5" id="KW-0238">DNA-binding</keyword>
<reference evidence="6" key="1">
    <citation type="submission" date="2016-10" db="EMBL/GenBank/DDBJ databases">
        <authorList>
            <person name="Varghese N."/>
            <person name="Submissions S."/>
        </authorList>
    </citation>
    <scope>NUCLEOTIDE SEQUENCE [LARGE SCALE GENOMIC DNA]</scope>
    <source>
        <strain evidence="6">CGMCC 4.7047</strain>
    </source>
</reference>
<dbReference type="InterPro" id="IPR009057">
    <property type="entry name" value="Homeodomain-like_sf"/>
</dbReference>
<accession>A0A1I6UEU6</accession>
<dbReference type="SMART" id="SM00342">
    <property type="entry name" value="HTH_ARAC"/>
    <property type="match status" value="1"/>
</dbReference>
<dbReference type="GO" id="GO:0043565">
    <property type="term" value="F:sequence-specific DNA binding"/>
    <property type="evidence" value="ECO:0007669"/>
    <property type="project" value="InterPro"/>
</dbReference>
<dbReference type="InterPro" id="IPR014710">
    <property type="entry name" value="RmlC-like_jellyroll"/>
</dbReference>
<dbReference type="Gene3D" id="1.10.10.60">
    <property type="entry name" value="Homeodomain-like"/>
    <property type="match status" value="1"/>
</dbReference>
<evidence type="ECO:0000313" key="5">
    <source>
        <dbReference type="EMBL" id="SFS99837.1"/>
    </source>
</evidence>
<dbReference type="PROSITE" id="PS01124">
    <property type="entry name" value="HTH_ARAC_FAMILY_2"/>
    <property type="match status" value="1"/>
</dbReference>
<protein>
    <submittedName>
        <fullName evidence="5">AraC-type DNA-binding protein</fullName>
    </submittedName>
</protein>
<evidence type="ECO:0000256" key="3">
    <source>
        <dbReference type="ARBA" id="ARBA00023163"/>
    </source>
</evidence>
<dbReference type="InterPro" id="IPR032783">
    <property type="entry name" value="AraC_lig"/>
</dbReference>
<dbReference type="InterPro" id="IPR011051">
    <property type="entry name" value="RmlC_Cupin_sf"/>
</dbReference>
<sequence>MTHSMRQRLNRIRIRLTDAAGGYPVPMDVVSDAISAVHLGHPSSHRVRAAGAWSARSEPYDGAACYVVLSGGCRLLPDGGAPVQLGAGDAVLLPHGTGHVITGTAAGPAGSRTAAVPFARWLATAEPATGPVRPGSGDGGTELLCGTYWLDCSGLHPLLRELPDVVHLPARVGGHPELRAAIDLLAGELDTRRPGSCAALPSLLDLLLVYLVRAWLTEATGDRWPRALGDPVTAAALRALHADPAAPWSTERLAREAGVSRATLTRRFTALVGRPPMGYLTWWRLILAATRLRDTTDTLAAVAGHVGYGSPYALSHAFAREFGTTPGRYRVRAAERATTLARPRPEPGSGHPR</sequence>
<keyword evidence="1" id="KW-0805">Transcription regulation</keyword>
<keyword evidence="6" id="KW-1185">Reference proteome</keyword>
<dbReference type="AlphaFoldDB" id="A0A1I6UEU6"/>
<dbReference type="PANTHER" id="PTHR46796">
    <property type="entry name" value="HTH-TYPE TRANSCRIPTIONAL ACTIVATOR RHAS-RELATED"/>
    <property type="match status" value="1"/>
</dbReference>
<evidence type="ECO:0000256" key="1">
    <source>
        <dbReference type="ARBA" id="ARBA00023015"/>
    </source>
</evidence>
<dbReference type="InterPro" id="IPR018060">
    <property type="entry name" value="HTH_AraC"/>
</dbReference>
<dbReference type="GO" id="GO:0003700">
    <property type="term" value="F:DNA-binding transcription factor activity"/>
    <property type="evidence" value="ECO:0007669"/>
    <property type="project" value="InterPro"/>
</dbReference>
<organism evidence="5 6">
    <name type="scientific">Streptomyces harbinensis</name>
    <dbReference type="NCBI Taxonomy" id="1176198"/>
    <lineage>
        <taxon>Bacteria</taxon>
        <taxon>Bacillati</taxon>
        <taxon>Actinomycetota</taxon>
        <taxon>Actinomycetes</taxon>
        <taxon>Kitasatosporales</taxon>
        <taxon>Streptomycetaceae</taxon>
        <taxon>Streptomyces</taxon>
    </lineage>
</organism>
<dbReference type="InterPro" id="IPR050204">
    <property type="entry name" value="AraC_XylS_family_regulators"/>
</dbReference>
<dbReference type="SUPFAM" id="SSF51182">
    <property type="entry name" value="RmlC-like cupins"/>
    <property type="match status" value="1"/>
</dbReference>